<dbReference type="Proteomes" id="UP001178507">
    <property type="component" value="Unassembled WGS sequence"/>
</dbReference>
<dbReference type="AlphaFoldDB" id="A0AA36MS26"/>
<organism evidence="2 3">
    <name type="scientific">Effrenium voratum</name>
    <dbReference type="NCBI Taxonomy" id="2562239"/>
    <lineage>
        <taxon>Eukaryota</taxon>
        <taxon>Sar</taxon>
        <taxon>Alveolata</taxon>
        <taxon>Dinophyceae</taxon>
        <taxon>Suessiales</taxon>
        <taxon>Symbiodiniaceae</taxon>
        <taxon>Effrenium</taxon>
    </lineage>
</organism>
<feature type="compositionally biased region" description="Polar residues" evidence="1">
    <location>
        <begin position="257"/>
        <end position="268"/>
    </location>
</feature>
<dbReference type="EMBL" id="CAUJNA010000506">
    <property type="protein sequence ID" value="CAJ1378000.1"/>
    <property type="molecule type" value="Genomic_DNA"/>
</dbReference>
<feature type="compositionally biased region" description="Basic and acidic residues" evidence="1">
    <location>
        <begin position="1"/>
        <end position="19"/>
    </location>
</feature>
<name>A0AA36MS26_9DINO</name>
<feature type="compositionally biased region" description="Polar residues" evidence="1">
    <location>
        <begin position="211"/>
        <end position="223"/>
    </location>
</feature>
<feature type="compositionally biased region" description="Acidic residues" evidence="1">
    <location>
        <begin position="144"/>
        <end position="153"/>
    </location>
</feature>
<feature type="region of interest" description="Disordered" evidence="1">
    <location>
        <begin position="372"/>
        <end position="399"/>
    </location>
</feature>
<accession>A0AA36MS26</accession>
<feature type="compositionally biased region" description="Polar residues" evidence="1">
    <location>
        <begin position="293"/>
        <end position="309"/>
    </location>
</feature>
<feature type="compositionally biased region" description="Basic and acidic residues" evidence="1">
    <location>
        <begin position="93"/>
        <end position="102"/>
    </location>
</feature>
<evidence type="ECO:0000313" key="2">
    <source>
        <dbReference type="EMBL" id="CAJ1378000.1"/>
    </source>
</evidence>
<feature type="region of interest" description="Disordered" evidence="1">
    <location>
        <begin position="1"/>
        <end position="26"/>
    </location>
</feature>
<evidence type="ECO:0000256" key="1">
    <source>
        <dbReference type="SAM" id="MobiDB-lite"/>
    </source>
</evidence>
<gene>
    <name evidence="2" type="ORF">EVOR1521_LOCUS6671</name>
</gene>
<keyword evidence="3" id="KW-1185">Reference proteome</keyword>
<protein>
    <submittedName>
        <fullName evidence="2">Uncharacterized protein</fullName>
    </submittedName>
</protein>
<proteinExistence type="predicted"/>
<comment type="caution">
    <text evidence="2">The sequence shown here is derived from an EMBL/GenBank/DDBJ whole genome shotgun (WGS) entry which is preliminary data.</text>
</comment>
<sequence>MPSVPVKEEHKEKAVEDALRSTPPDEWSSILEGLLGTSFRPVQSQKVPEEAFTVTSLLAKMNDAPPDVVESRPASMAGRRRSRQKPPETTPQEDDRPLEDLLRGLGETSGPKPKKKSGKKPNAPKQEPLAPAKSKPEPQAASAEPEDEAEEEPPAPVPEEGWETVPTKEARKAASKAARAERAAVLAVERAAESAMAERAARARIKRAETQDSSCTGSSTSLEHQLCEPTETLSVQAAKPSPPVTKQHAAAEKPAVTPSTEDTATEASCSDKDKEDKEDKEDGEDKEVDKTLATVTTETDKSITASPSTEAEGLVESAMSSEGESSQVRRRSRSEGMIKIEFELEEVSAVNAASPSSASGWQMQPSVGTWLRSADAGRQGSPVGQLWPATPESTPPASPRYHGIEQVVWMPIPTRLVAEVQQLINCRMLQSSSSNS</sequence>
<evidence type="ECO:0000313" key="3">
    <source>
        <dbReference type="Proteomes" id="UP001178507"/>
    </source>
</evidence>
<feature type="compositionally biased region" description="Low complexity" evidence="1">
    <location>
        <begin position="183"/>
        <end position="198"/>
    </location>
</feature>
<reference evidence="2" key="1">
    <citation type="submission" date="2023-08" db="EMBL/GenBank/DDBJ databases">
        <authorList>
            <person name="Chen Y."/>
            <person name="Shah S."/>
            <person name="Dougan E. K."/>
            <person name="Thang M."/>
            <person name="Chan C."/>
        </authorList>
    </citation>
    <scope>NUCLEOTIDE SEQUENCE</scope>
</reference>
<feature type="compositionally biased region" description="Basic and acidic residues" evidence="1">
    <location>
        <begin position="166"/>
        <end position="182"/>
    </location>
</feature>
<feature type="region of interest" description="Disordered" evidence="1">
    <location>
        <begin position="58"/>
        <end position="335"/>
    </location>
</feature>